<dbReference type="Gene3D" id="3.40.50.920">
    <property type="match status" value="1"/>
</dbReference>
<dbReference type="InterPro" id="IPR029061">
    <property type="entry name" value="THDP-binding"/>
</dbReference>
<dbReference type="SUPFAM" id="SSF53323">
    <property type="entry name" value="Pyruvate-ferredoxin oxidoreductase, PFOR, domain III"/>
    <property type="match status" value="1"/>
</dbReference>
<dbReference type="OrthoDB" id="9794954at2"/>
<dbReference type="FunFam" id="3.40.50.970:FF:000022">
    <property type="entry name" value="2-oxoglutarate ferredoxin oxidoreductase alpha subunit"/>
    <property type="match status" value="1"/>
</dbReference>
<dbReference type="NCBIfam" id="TIGR03710">
    <property type="entry name" value="OAFO_sf"/>
    <property type="match status" value="1"/>
</dbReference>
<dbReference type="InterPro" id="IPR050722">
    <property type="entry name" value="Pyruvate:ferred/Flavod_OxRd"/>
</dbReference>
<dbReference type="InterPro" id="IPR022367">
    <property type="entry name" value="2-oxoacid/accept_OxRdtase_asu"/>
</dbReference>
<organism evidence="4 5">
    <name type="scientific">BD1-7 clade bacterium</name>
    <dbReference type="NCBI Taxonomy" id="2029982"/>
    <lineage>
        <taxon>Bacteria</taxon>
        <taxon>Pseudomonadati</taxon>
        <taxon>Pseudomonadota</taxon>
        <taxon>Gammaproteobacteria</taxon>
        <taxon>Cellvibrionales</taxon>
        <taxon>Spongiibacteraceae</taxon>
        <taxon>BD1-7 clade</taxon>
    </lineage>
</organism>
<evidence type="ECO:0000259" key="2">
    <source>
        <dbReference type="Pfam" id="PF01558"/>
    </source>
</evidence>
<dbReference type="Pfam" id="PF01855">
    <property type="entry name" value="POR_N"/>
    <property type="match status" value="1"/>
</dbReference>
<dbReference type="CDD" id="cd07034">
    <property type="entry name" value="TPP_PYR_PFOR_IOR-alpha_like"/>
    <property type="match status" value="1"/>
</dbReference>
<evidence type="ECO:0000256" key="1">
    <source>
        <dbReference type="ARBA" id="ARBA00023002"/>
    </source>
</evidence>
<feature type="domain" description="Pyruvate/ketoisovalerate oxidoreductase catalytic" evidence="2">
    <location>
        <begin position="31"/>
        <end position="197"/>
    </location>
</feature>
<dbReference type="InterPro" id="IPR002869">
    <property type="entry name" value="Pyrv_flavodox_OxRed_cen"/>
</dbReference>
<dbReference type="PANTHER" id="PTHR32154">
    <property type="entry name" value="PYRUVATE-FLAVODOXIN OXIDOREDUCTASE-RELATED"/>
    <property type="match status" value="1"/>
</dbReference>
<protein>
    <submittedName>
        <fullName evidence="4">2-oxoglutarate oxidoreductase subunit KorA</fullName>
        <ecNumber evidence="4">1.2.7.3</ecNumber>
    </submittedName>
</protein>
<dbReference type="Pfam" id="PF01558">
    <property type="entry name" value="POR"/>
    <property type="match status" value="1"/>
</dbReference>
<dbReference type="GO" id="GO:0006979">
    <property type="term" value="P:response to oxidative stress"/>
    <property type="evidence" value="ECO:0007669"/>
    <property type="project" value="TreeGrafter"/>
</dbReference>
<dbReference type="Gene3D" id="3.40.920.10">
    <property type="entry name" value="Pyruvate-ferredoxin oxidoreductase, PFOR, domain III"/>
    <property type="match status" value="1"/>
</dbReference>
<dbReference type="Gene3D" id="3.40.50.970">
    <property type="match status" value="1"/>
</dbReference>
<gene>
    <name evidence="4" type="primary">korA_1</name>
    <name evidence="4" type="ORF">OPDIPICF_00708</name>
</gene>
<keyword evidence="1 4" id="KW-0560">Oxidoreductase</keyword>
<dbReference type="EMBL" id="CACSIO010000001">
    <property type="protein sequence ID" value="CAA0084652.1"/>
    <property type="molecule type" value="Genomic_DNA"/>
</dbReference>
<evidence type="ECO:0000313" key="4">
    <source>
        <dbReference type="EMBL" id="CAA0084652.1"/>
    </source>
</evidence>
<dbReference type="PANTHER" id="PTHR32154:SF29">
    <property type="entry name" value="BLR6743 PROTEIN"/>
    <property type="match status" value="1"/>
</dbReference>
<dbReference type="InterPro" id="IPR019752">
    <property type="entry name" value="Pyrv/ketoisovalerate_OxRed_cat"/>
</dbReference>
<name>A0A5S9N6D3_9GAMM</name>
<dbReference type="SUPFAM" id="SSF52518">
    <property type="entry name" value="Thiamin diphosphate-binding fold (THDP-binding)"/>
    <property type="match status" value="1"/>
</dbReference>
<dbReference type="InterPro" id="IPR009014">
    <property type="entry name" value="Transketo_C/PFOR_II"/>
</dbReference>
<reference evidence="4 5" key="1">
    <citation type="submission" date="2019-11" db="EMBL/GenBank/DDBJ databases">
        <authorList>
            <person name="Holert J."/>
        </authorList>
    </citation>
    <scope>NUCLEOTIDE SEQUENCE [LARGE SCALE GENOMIC DNA]</scope>
    <source>
        <strain evidence="4">SB11_3</strain>
    </source>
</reference>
<dbReference type="GO" id="GO:0047553">
    <property type="term" value="F:2-oxoglutarate synthase activity"/>
    <property type="evidence" value="ECO:0007669"/>
    <property type="project" value="UniProtKB-EC"/>
</dbReference>
<evidence type="ECO:0000313" key="5">
    <source>
        <dbReference type="Proteomes" id="UP000441399"/>
    </source>
</evidence>
<dbReference type="AlphaFoldDB" id="A0A5S9N6D3"/>
<dbReference type="SUPFAM" id="SSF52922">
    <property type="entry name" value="TK C-terminal domain-like"/>
    <property type="match status" value="1"/>
</dbReference>
<dbReference type="EC" id="1.2.7.3" evidence="4"/>
<proteinExistence type="predicted"/>
<sequence length="629" mass="70050">MSNTSTLSTVNSVKSIEAVNDFVIKFANVNGTGSASANNMFAKAIFRMGIPVTPKNIFPSNIQGLPTWYEVRVSEKGYTGRREGTDFMVSVNPQSMKADIDEVSPGGYFFYDNTKPLNKRVMRDDITFVGVPLTEMCLREYTDPRQRQLFKNVIYIGALAALLDIEFEVLTQMIADQFKGKEKLIAPNVHALELGYQYAKEHYACPCTIRVERRDLVGDRILMDGNDACGLGAVYAGATVAGWYPITPSTSVVDAYAKYAKRLRICPGTGRKKYAIVQAEDELAAIGMVIGANWNGARSFTATSGPGVSLMSEFLGLAYFAEIPTVLIDVQRSGPSTGMPTRTQQSDVLSAAYASHGDTKQVLLFPSTPKECFDLTADSFDIAERLQTPVIMLTDLDLGMNDHMSEPLEWDDSRAYDRGKVFNEQDLEEMTERFGRYLDVDGDGIPFRTYPGTHPTKGSFFTRGTSRDEYAVYTEKSEEYVDNMERLLRKWETAKSVVPAPIVYQEENKSKCGAIFYGTSDASALEALDILREEGIEIDALRVRAFPFNDTVDQFIEDHDTVFVIEQNRDAQLRTLLINEIECNPAKLTPVLSYGGMAITADDIAKNIRKFHPDSKVVPLKTKRVEEKA</sequence>
<accession>A0A5S9N6D3</accession>
<dbReference type="InterPro" id="IPR002880">
    <property type="entry name" value="Pyrv_Fd/Flavodoxin_OxRdtase_N"/>
</dbReference>
<feature type="domain" description="Pyruvate flavodoxin/ferredoxin oxidoreductase pyrimidine binding" evidence="3">
    <location>
        <begin position="232"/>
        <end position="485"/>
    </location>
</feature>
<dbReference type="Proteomes" id="UP000441399">
    <property type="component" value="Unassembled WGS sequence"/>
</dbReference>
<keyword evidence="5" id="KW-1185">Reference proteome</keyword>
<evidence type="ECO:0000259" key="3">
    <source>
        <dbReference type="Pfam" id="PF01855"/>
    </source>
</evidence>